<feature type="transmembrane region" description="Helical" evidence="2">
    <location>
        <begin position="150"/>
        <end position="176"/>
    </location>
</feature>
<keyword evidence="4" id="KW-1185">Reference proteome</keyword>
<dbReference type="EnsemblMetazoa" id="XM_022793409">
    <property type="protein sequence ID" value="XP_022649144"/>
    <property type="gene ID" value="LOC111245269"/>
</dbReference>
<reference evidence="3" key="1">
    <citation type="submission" date="2021-01" db="UniProtKB">
        <authorList>
            <consortium name="EnsemblMetazoa"/>
        </authorList>
    </citation>
    <scope>IDENTIFICATION</scope>
</reference>
<dbReference type="GeneID" id="111245269"/>
<accession>A0A7M7JBG1</accession>
<protein>
    <submittedName>
        <fullName evidence="3">Uncharacterized protein</fullName>
    </submittedName>
</protein>
<dbReference type="RefSeq" id="XP_022649144.1">
    <property type="nucleotide sequence ID" value="XM_022793409.1"/>
</dbReference>
<feature type="transmembrane region" description="Helical" evidence="2">
    <location>
        <begin position="124"/>
        <end position="143"/>
    </location>
</feature>
<feature type="transmembrane region" description="Helical" evidence="2">
    <location>
        <begin position="42"/>
        <end position="62"/>
    </location>
</feature>
<feature type="region of interest" description="Disordered" evidence="1">
    <location>
        <begin position="1"/>
        <end position="30"/>
    </location>
</feature>
<dbReference type="RefSeq" id="XP_022649143.1">
    <property type="nucleotide sequence ID" value="XM_022793408.1"/>
</dbReference>
<organism evidence="3 4">
    <name type="scientific">Varroa destructor</name>
    <name type="common">Honeybee mite</name>
    <dbReference type="NCBI Taxonomy" id="109461"/>
    <lineage>
        <taxon>Eukaryota</taxon>
        <taxon>Metazoa</taxon>
        <taxon>Ecdysozoa</taxon>
        <taxon>Arthropoda</taxon>
        <taxon>Chelicerata</taxon>
        <taxon>Arachnida</taxon>
        <taxon>Acari</taxon>
        <taxon>Parasitiformes</taxon>
        <taxon>Mesostigmata</taxon>
        <taxon>Gamasina</taxon>
        <taxon>Dermanyssoidea</taxon>
        <taxon>Varroidae</taxon>
        <taxon>Varroa</taxon>
    </lineage>
</organism>
<sequence length="178" mass="19047">MVSTGSPVPPSPSPTLSKQSYQSLRDHDEEPYEGLATSKGKLVSLSVFTIQLVLAVVILVFYGASAAMRDVSEAGLICIAMTACTAVVLVTPVINQVAWKTADNNTDGYSARPEQAIISAERKFQHLIVAILYGLSISLLLLIGSNQHKALNITCVVLGSMTCVSHLLYSITLFVLHT</sequence>
<keyword evidence="2" id="KW-1133">Transmembrane helix</keyword>
<dbReference type="KEGG" id="vde:111245269"/>
<keyword evidence="2" id="KW-0472">Membrane</keyword>
<proteinExistence type="predicted"/>
<evidence type="ECO:0000256" key="1">
    <source>
        <dbReference type="SAM" id="MobiDB-lite"/>
    </source>
</evidence>
<dbReference type="InParanoid" id="A0A7M7JBG1"/>
<evidence type="ECO:0000313" key="3">
    <source>
        <dbReference type="EnsemblMetazoa" id="XP_022649143"/>
    </source>
</evidence>
<name>A0A7M7JBG1_VARDE</name>
<dbReference type="EnsemblMetazoa" id="XM_022793408">
    <property type="protein sequence ID" value="XP_022649143"/>
    <property type="gene ID" value="LOC111245269"/>
</dbReference>
<keyword evidence="2" id="KW-0812">Transmembrane</keyword>
<dbReference type="AlphaFoldDB" id="A0A7M7JBG1"/>
<evidence type="ECO:0000313" key="4">
    <source>
        <dbReference type="Proteomes" id="UP000594260"/>
    </source>
</evidence>
<feature type="transmembrane region" description="Helical" evidence="2">
    <location>
        <begin position="74"/>
        <end position="94"/>
    </location>
</feature>
<evidence type="ECO:0000256" key="2">
    <source>
        <dbReference type="SAM" id="Phobius"/>
    </source>
</evidence>
<dbReference type="Proteomes" id="UP000594260">
    <property type="component" value="Unplaced"/>
</dbReference>